<name>A0AAD6X086_9AGAR</name>
<gene>
    <name evidence="1" type="ORF">C8F04DRAFT_881254</name>
</gene>
<dbReference type="Proteomes" id="UP001218188">
    <property type="component" value="Unassembled WGS sequence"/>
</dbReference>
<feature type="non-terminal residue" evidence="1">
    <location>
        <position position="1"/>
    </location>
</feature>
<dbReference type="EMBL" id="JARJCM010000079">
    <property type="protein sequence ID" value="KAJ7031792.1"/>
    <property type="molecule type" value="Genomic_DNA"/>
</dbReference>
<protein>
    <submittedName>
        <fullName evidence="1">Uncharacterized protein</fullName>
    </submittedName>
</protein>
<evidence type="ECO:0000313" key="1">
    <source>
        <dbReference type="EMBL" id="KAJ7031792.1"/>
    </source>
</evidence>
<sequence>LVGTGPGPSGPTVGRLNPFLRLIVRDLGEFFTGVYFTRTNKYPEGRHTKAMLILLIADMIAARETAGFSSSTSKYFCISCHLDYSHIEDFNPAVWPQRSDADHLKHAHAWKNASTVAEQGRIADTTGVRYSALLELPYWRPSSSTPTEPMHADSNIESNHVRDLFVIDLSVDGGDGSEPRVERPTRPTNHWMLLLLTKFWTYRQEPDILPILLKEELATFEALWHICNDRHLRIAGNPNRRDWFILRIQNWVSLFHLILELSAQINAQIKDNNISEVVVKTIPPPAITPGEALAKLVVAALDKLSSSAEEVELDEVELSRCSKLLRSLYRGTKFTSLKVKKGEKSVLPAADLVNRGPVVGRDVMGAIWADMRRTILPSWVAAAPKNWGTAKRGKLSAAHWKAVWTIHLPVTLIWLWRNETSRKRELLNNMLEGVMAVLCAAFKSTDINTSQMFDYHFREYMTGVARLFRENTIIPSQHIAFHIGQHMRESGPEHSKGAQFYERYIHHLQKQNTNGKFGEMESTFMQASARTANLKALLSDN</sequence>
<proteinExistence type="predicted"/>
<organism evidence="1 2">
    <name type="scientific">Mycena alexandri</name>
    <dbReference type="NCBI Taxonomy" id="1745969"/>
    <lineage>
        <taxon>Eukaryota</taxon>
        <taxon>Fungi</taxon>
        <taxon>Dikarya</taxon>
        <taxon>Basidiomycota</taxon>
        <taxon>Agaricomycotina</taxon>
        <taxon>Agaricomycetes</taxon>
        <taxon>Agaricomycetidae</taxon>
        <taxon>Agaricales</taxon>
        <taxon>Marasmiineae</taxon>
        <taxon>Mycenaceae</taxon>
        <taxon>Mycena</taxon>
    </lineage>
</organism>
<reference evidence="1" key="1">
    <citation type="submission" date="2023-03" db="EMBL/GenBank/DDBJ databases">
        <title>Massive genome expansion in bonnet fungi (Mycena s.s.) driven by repeated elements and novel gene families across ecological guilds.</title>
        <authorList>
            <consortium name="Lawrence Berkeley National Laboratory"/>
            <person name="Harder C.B."/>
            <person name="Miyauchi S."/>
            <person name="Viragh M."/>
            <person name="Kuo A."/>
            <person name="Thoen E."/>
            <person name="Andreopoulos B."/>
            <person name="Lu D."/>
            <person name="Skrede I."/>
            <person name="Drula E."/>
            <person name="Henrissat B."/>
            <person name="Morin E."/>
            <person name="Kohler A."/>
            <person name="Barry K."/>
            <person name="LaButti K."/>
            <person name="Morin E."/>
            <person name="Salamov A."/>
            <person name="Lipzen A."/>
            <person name="Mereny Z."/>
            <person name="Hegedus B."/>
            <person name="Baldrian P."/>
            <person name="Stursova M."/>
            <person name="Weitz H."/>
            <person name="Taylor A."/>
            <person name="Grigoriev I.V."/>
            <person name="Nagy L.G."/>
            <person name="Martin F."/>
            <person name="Kauserud H."/>
        </authorList>
    </citation>
    <scope>NUCLEOTIDE SEQUENCE</scope>
    <source>
        <strain evidence="1">CBHHK200</strain>
    </source>
</reference>
<accession>A0AAD6X086</accession>
<dbReference type="AlphaFoldDB" id="A0AAD6X086"/>
<dbReference type="PANTHER" id="PTHR46579:SF2">
    <property type="entry name" value="C2H2-TYPE DOMAIN-CONTAINING PROTEIN"/>
    <property type="match status" value="1"/>
</dbReference>
<comment type="caution">
    <text evidence="1">The sequence shown here is derived from an EMBL/GenBank/DDBJ whole genome shotgun (WGS) entry which is preliminary data.</text>
</comment>
<feature type="non-terminal residue" evidence="1">
    <location>
        <position position="541"/>
    </location>
</feature>
<dbReference type="PANTHER" id="PTHR46579">
    <property type="entry name" value="F5/8 TYPE C DOMAIN-CONTAINING PROTEIN-RELATED"/>
    <property type="match status" value="1"/>
</dbReference>
<keyword evidence="2" id="KW-1185">Reference proteome</keyword>
<evidence type="ECO:0000313" key="2">
    <source>
        <dbReference type="Proteomes" id="UP001218188"/>
    </source>
</evidence>